<dbReference type="RefSeq" id="WP_179621591.1">
    <property type="nucleotide sequence ID" value="NZ_JACCBW010000008.1"/>
</dbReference>
<reference evidence="2 3" key="1">
    <citation type="submission" date="2020-07" db="EMBL/GenBank/DDBJ databases">
        <authorList>
            <person name="Partida-Martinez L."/>
            <person name="Huntemann M."/>
            <person name="Clum A."/>
            <person name="Wang J."/>
            <person name="Palaniappan K."/>
            <person name="Ritter S."/>
            <person name="Chen I.-M."/>
            <person name="Stamatis D."/>
            <person name="Reddy T."/>
            <person name="O'Malley R."/>
            <person name="Daum C."/>
            <person name="Shapiro N."/>
            <person name="Ivanova N."/>
            <person name="Kyrpides N."/>
            <person name="Woyke T."/>
        </authorList>
    </citation>
    <scope>NUCLEOTIDE SEQUENCE [LARGE SCALE GENOMIC DNA]</scope>
    <source>
        <strain evidence="2 3">AT2.17</strain>
    </source>
</reference>
<name>A0A7Y9H6T7_9ACTN</name>
<comment type="caution">
    <text evidence="2">The sequence shown here is derived from an EMBL/GenBank/DDBJ whole genome shotgun (WGS) entry which is preliminary data.</text>
</comment>
<accession>A0A7Y9H6T7</accession>
<proteinExistence type="predicted"/>
<dbReference type="EMBL" id="JACCBW010000008">
    <property type="protein sequence ID" value="NYE38960.1"/>
    <property type="molecule type" value="Genomic_DNA"/>
</dbReference>
<keyword evidence="3" id="KW-1185">Reference proteome</keyword>
<organism evidence="2 3">
    <name type="scientific">Nocardioides cavernae</name>
    <dbReference type="NCBI Taxonomy" id="1921566"/>
    <lineage>
        <taxon>Bacteria</taxon>
        <taxon>Bacillati</taxon>
        <taxon>Actinomycetota</taxon>
        <taxon>Actinomycetes</taxon>
        <taxon>Propionibacteriales</taxon>
        <taxon>Nocardioidaceae</taxon>
        <taxon>Nocardioides</taxon>
    </lineage>
</organism>
<protein>
    <submittedName>
        <fullName evidence="2">Uncharacterized protein</fullName>
    </submittedName>
</protein>
<feature type="region of interest" description="Disordered" evidence="1">
    <location>
        <begin position="42"/>
        <end position="64"/>
    </location>
</feature>
<dbReference type="AlphaFoldDB" id="A0A7Y9H6T7"/>
<reference evidence="2 3" key="2">
    <citation type="submission" date="2020-08" db="EMBL/GenBank/DDBJ databases">
        <title>The Agave Microbiome: Exploring the role of microbial communities in plant adaptations to desert environments.</title>
        <authorList>
            <person name="Partida-Martinez L.P."/>
        </authorList>
    </citation>
    <scope>NUCLEOTIDE SEQUENCE [LARGE SCALE GENOMIC DNA]</scope>
    <source>
        <strain evidence="2 3">AT2.17</strain>
    </source>
</reference>
<dbReference type="Proteomes" id="UP000549911">
    <property type="component" value="Unassembled WGS sequence"/>
</dbReference>
<evidence type="ECO:0000256" key="1">
    <source>
        <dbReference type="SAM" id="MobiDB-lite"/>
    </source>
</evidence>
<evidence type="ECO:0000313" key="2">
    <source>
        <dbReference type="EMBL" id="NYE38960.1"/>
    </source>
</evidence>
<sequence>MRVWKMLGLAGILAGVATGAAVARDERVRRHYDAGEIRERLHRRHAEAVDRAPQQAEAQERSAD</sequence>
<evidence type="ECO:0000313" key="3">
    <source>
        <dbReference type="Proteomes" id="UP000549911"/>
    </source>
</evidence>
<gene>
    <name evidence="2" type="ORF">F4692_004115</name>
</gene>